<dbReference type="Proteomes" id="UP000299102">
    <property type="component" value="Unassembled WGS sequence"/>
</dbReference>
<gene>
    <name evidence="1" type="ORF">EVAR_36622_1</name>
</gene>
<proteinExistence type="predicted"/>
<evidence type="ECO:0000313" key="1">
    <source>
        <dbReference type="EMBL" id="GBP91425.1"/>
    </source>
</evidence>
<comment type="caution">
    <text evidence="1">The sequence shown here is derived from an EMBL/GenBank/DDBJ whole genome shotgun (WGS) entry which is preliminary data.</text>
</comment>
<protein>
    <submittedName>
        <fullName evidence="1">Uncharacterized protein</fullName>
    </submittedName>
</protein>
<dbReference type="EMBL" id="BGZK01002169">
    <property type="protein sequence ID" value="GBP91425.1"/>
    <property type="molecule type" value="Genomic_DNA"/>
</dbReference>
<dbReference type="AlphaFoldDB" id="A0A4C1ZXP0"/>
<organism evidence="1 2">
    <name type="scientific">Eumeta variegata</name>
    <name type="common">Bagworm moth</name>
    <name type="synonym">Eumeta japonica</name>
    <dbReference type="NCBI Taxonomy" id="151549"/>
    <lineage>
        <taxon>Eukaryota</taxon>
        <taxon>Metazoa</taxon>
        <taxon>Ecdysozoa</taxon>
        <taxon>Arthropoda</taxon>
        <taxon>Hexapoda</taxon>
        <taxon>Insecta</taxon>
        <taxon>Pterygota</taxon>
        <taxon>Neoptera</taxon>
        <taxon>Endopterygota</taxon>
        <taxon>Lepidoptera</taxon>
        <taxon>Glossata</taxon>
        <taxon>Ditrysia</taxon>
        <taxon>Tineoidea</taxon>
        <taxon>Psychidae</taxon>
        <taxon>Oiketicinae</taxon>
        <taxon>Eumeta</taxon>
    </lineage>
</organism>
<sequence length="141" mass="16288">MCRTNDASEHKNVSTARRARHYCRVLERAARRHRRVSLKNLRIERKITKCKTAIVRTEGRPGTPGTSWTCMGIVMGTESIIVYLDHSMPPSRRRSWVLPRWELLGSSRLSIVPLIRECRVTDFVVILSETCKTFGMIFKMA</sequence>
<keyword evidence="2" id="KW-1185">Reference proteome</keyword>
<accession>A0A4C1ZXP0</accession>
<reference evidence="1 2" key="1">
    <citation type="journal article" date="2019" name="Commun. Biol.">
        <title>The bagworm genome reveals a unique fibroin gene that provides high tensile strength.</title>
        <authorList>
            <person name="Kono N."/>
            <person name="Nakamura H."/>
            <person name="Ohtoshi R."/>
            <person name="Tomita M."/>
            <person name="Numata K."/>
            <person name="Arakawa K."/>
        </authorList>
    </citation>
    <scope>NUCLEOTIDE SEQUENCE [LARGE SCALE GENOMIC DNA]</scope>
</reference>
<evidence type="ECO:0000313" key="2">
    <source>
        <dbReference type="Proteomes" id="UP000299102"/>
    </source>
</evidence>
<name>A0A4C1ZXP0_EUMVA</name>